<organism evidence="2 3">
    <name type="scientific">Brevibacterium sediminis</name>
    <dbReference type="NCBI Taxonomy" id="1857024"/>
    <lineage>
        <taxon>Bacteria</taxon>
        <taxon>Bacillati</taxon>
        <taxon>Actinomycetota</taxon>
        <taxon>Actinomycetes</taxon>
        <taxon>Micrococcales</taxon>
        <taxon>Brevibacteriaceae</taxon>
        <taxon>Brevibacterium</taxon>
    </lineage>
</organism>
<dbReference type="SUPFAM" id="SSF52540">
    <property type="entry name" value="P-loop containing nucleoside triphosphate hydrolases"/>
    <property type="match status" value="1"/>
</dbReference>
<dbReference type="InterPro" id="IPR003593">
    <property type="entry name" value="AAA+_ATPase"/>
</dbReference>
<evidence type="ECO:0000313" key="2">
    <source>
        <dbReference type="EMBL" id="GGC46401.1"/>
    </source>
</evidence>
<sequence>MSSDQVSLSVAAQSRPGNEMELAGEAAEIVSHLLGDRRSVFDPTVEVWTPTAAEELRARIEDDPIVGTSMGQWEKLDIQLNNAPREVVLLAAELVFLREVPILGIRPQTRRSHLDQVLAHLDDDLQLPSEILRSFDRPSDLGGFRAGQWYYSDMWLHLSWAATFVRYWNSLDEGTRETARSDPWALQQAMLDSGEDQPGMRNALQFLARPDTFEPIASATTKLHLRNGLSEWIGTVGGDDPVSVDRDLLTARGALAQEFEGEFGFWYEYIRELWDDTFYNEESDESSDPDEDTPRSRRYWLYSPGSQASEWKEFSSEGIMALGWDVGDLAQFPDRDSIRQALDVDETGASMKNDVLALWQFQNEIEPGDIIYAKKGRRLLVGRGEVTSSARYEPDRSSYRYVRTVEWTHDGEWENPENAAMKTLTDISHFPGYIDQLEELFAEDSEALQEPLRETLPAYTREDFLNEVFVTEDEYDRLASLLKRKKNIILSGPPGVGKTFAAKRLAYSIMGVKDTARTQMVQFHQSYSYEDFMMGYRPTEEGGFRLEKGPFYRFCEEARADDSKRPYFFIIDEINRGNISKIFGELLMLIEADKRGQELRLLYKDELFSIPSNLHIIGMMNTADRGLAVIDYALRRRFGFFPMHPAFETPGFADWRAEVNDPKFDGLVDVINRLNIDITNDLSLGQGFTVGHSYLTRPRSDNLDEHWIQSIVHDELIPLLGEYWFDEPDKYENWSEELRAVLR</sequence>
<keyword evidence="3" id="KW-1185">Reference proteome</keyword>
<dbReference type="InterPro" id="IPR052934">
    <property type="entry name" value="Methyl-DNA_Rec/Restrict_Enz"/>
</dbReference>
<dbReference type="Pfam" id="PF07728">
    <property type="entry name" value="AAA_5"/>
    <property type="match status" value="1"/>
</dbReference>
<evidence type="ECO:0000313" key="3">
    <source>
        <dbReference type="Proteomes" id="UP000632322"/>
    </source>
</evidence>
<dbReference type="RefSeq" id="WP_229664197.1">
    <property type="nucleotide sequence ID" value="NZ_BMJG01000014.1"/>
</dbReference>
<dbReference type="InterPro" id="IPR027417">
    <property type="entry name" value="P-loop_NTPase"/>
</dbReference>
<name>A0ABQ1MY15_9MICO</name>
<gene>
    <name evidence="2" type="ORF">GCM10010974_30850</name>
</gene>
<comment type="caution">
    <text evidence="2">The sequence shown here is derived from an EMBL/GenBank/DDBJ whole genome shotgun (WGS) entry which is preliminary data.</text>
</comment>
<dbReference type="EMBL" id="BMJG01000014">
    <property type="protein sequence ID" value="GGC46401.1"/>
    <property type="molecule type" value="Genomic_DNA"/>
</dbReference>
<reference evidence="3" key="1">
    <citation type="journal article" date="2019" name="Int. J. Syst. Evol. Microbiol.">
        <title>The Global Catalogue of Microorganisms (GCM) 10K type strain sequencing project: providing services to taxonomists for standard genome sequencing and annotation.</title>
        <authorList>
            <consortium name="The Broad Institute Genomics Platform"/>
            <consortium name="The Broad Institute Genome Sequencing Center for Infectious Disease"/>
            <person name="Wu L."/>
            <person name="Ma J."/>
        </authorList>
    </citation>
    <scope>NUCLEOTIDE SEQUENCE [LARGE SCALE GENOMIC DNA]</scope>
    <source>
        <strain evidence="3">CGMCC 1.15472</strain>
    </source>
</reference>
<evidence type="ECO:0000259" key="1">
    <source>
        <dbReference type="SMART" id="SM00382"/>
    </source>
</evidence>
<proteinExistence type="predicted"/>
<dbReference type="Gene3D" id="3.40.50.300">
    <property type="entry name" value="P-loop containing nucleotide triphosphate hydrolases"/>
    <property type="match status" value="1"/>
</dbReference>
<dbReference type="SMART" id="SM00382">
    <property type="entry name" value="AAA"/>
    <property type="match status" value="1"/>
</dbReference>
<dbReference type="PANTHER" id="PTHR37291:SF1">
    <property type="entry name" value="TYPE IV METHYL-DIRECTED RESTRICTION ENZYME ECOKMCRB SUBUNIT"/>
    <property type="match status" value="1"/>
</dbReference>
<dbReference type="InterPro" id="IPR011704">
    <property type="entry name" value="ATPase_dyneun-rel_AAA"/>
</dbReference>
<feature type="domain" description="AAA+ ATPase" evidence="1">
    <location>
        <begin position="484"/>
        <end position="644"/>
    </location>
</feature>
<dbReference type="Proteomes" id="UP000632322">
    <property type="component" value="Unassembled WGS sequence"/>
</dbReference>
<accession>A0ABQ1MY15</accession>
<dbReference type="CDD" id="cd00009">
    <property type="entry name" value="AAA"/>
    <property type="match status" value="1"/>
</dbReference>
<dbReference type="PANTHER" id="PTHR37291">
    <property type="entry name" value="5-METHYLCYTOSINE-SPECIFIC RESTRICTION ENZYME B"/>
    <property type="match status" value="1"/>
</dbReference>
<protein>
    <recommendedName>
        <fullName evidence="1">AAA+ ATPase domain-containing protein</fullName>
    </recommendedName>
</protein>